<dbReference type="Gene3D" id="3.30.30.30">
    <property type="match status" value="1"/>
</dbReference>
<dbReference type="InterPro" id="IPR018181">
    <property type="entry name" value="Heat_shock_70_CS"/>
</dbReference>
<evidence type="ECO:0000313" key="5">
    <source>
        <dbReference type="Proteomes" id="UP000232722"/>
    </source>
</evidence>
<dbReference type="Gene3D" id="3.90.640.10">
    <property type="entry name" value="Actin, Chain A, domain 4"/>
    <property type="match status" value="1"/>
</dbReference>
<dbReference type="InterPro" id="IPR029048">
    <property type="entry name" value="HSP70_C_sf"/>
</dbReference>
<evidence type="ECO:0000313" key="4">
    <source>
        <dbReference type="EMBL" id="PKC05948.1"/>
    </source>
</evidence>
<dbReference type="EMBL" id="LLXJ01000818">
    <property type="protein sequence ID" value="PKC05948.1"/>
    <property type="molecule type" value="Genomic_DNA"/>
</dbReference>
<comment type="similarity">
    <text evidence="3">Belongs to the heat shock protein 70 family.</text>
</comment>
<dbReference type="AlphaFoldDB" id="A0A2N0PGK5"/>
<dbReference type="VEuPathDB" id="FungiDB:RhiirA1_530857"/>
<dbReference type="PROSITE" id="PS01036">
    <property type="entry name" value="HSP70_3"/>
    <property type="match status" value="1"/>
</dbReference>
<dbReference type="VEuPathDB" id="FungiDB:RhiirFUN_006868"/>
<keyword evidence="1 3" id="KW-0547">Nucleotide-binding</keyword>
<dbReference type="GO" id="GO:0140662">
    <property type="term" value="F:ATP-dependent protein folding chaperone"/>
    <property type="evidence" value="ECO:0007669"/>
    <property type="project" value="InterPro"/>
</dbReference>
<reference evidence="4 5" key="2">
    <citation type="submission" date="2017-09" db="EMBL/GenBank/DDBJ databases">
        <title>Extensive intraspecific genome diversity in a model arbuscular mycorrhizal fungus.</title>
        <authorList>
            <person name="Chen E.C."/>
            <person name="Morin E."/>
            <person name="Beaudet D."/>
            <person name="Noel J."/>
            <person name="Ndikumana S."/>
            <person name="Charron P."/>
            <person name="St-Onge C."/>
            <person name="Giorgi J."/>
            <person name="Grigoriev I.V."/>
            <person name="Roux C."/>
            <person name="Martin F.M."/>
            <person name="Corradi N."/>
        </authorList>
    </citation>
    <scope>NUCLEOTIDE SEQUENCE [LARGE SCALE GENOMIC DNA]</scope>
    <source>
        <strain evidence="4 5">A5</strain>
    </source>
</reference>
<dbReference type="GO" id="GO:0005524">
    <property type="term" value="F:ATP binding"/>
    <property type="evidence" value="ECO:0007669"/>
    <property type="project" value="UniProtKB-KW"/>
</dbReference>
<dbReference type="InterPro" id="IPR043129">
    <property type="entry name" value="ATPase_NBD"/>
</dbReference>
<gene>
    <name evidence="4" type="ORF">RhiirA5_501729</name>
</gene>
<organism evidence="4 5">
    <name type="scientific">Rhizophagus irregularis</name>
    <dbReference type="NCBI Taxonomy" id="588596"/>
    <lineage>
        <taxon>Eukaryota</taxon>
        <taxon>Fungi</taxon>
        <taxon>Fungi incertae sedis</taxon>
        <taxon>Mucoromycota</taxon>
        <taxon>Glomeromycotina</taxon>
        <taxon>Glomeromycetes</taxon>
        <taxon>Glomerales</taxon>
        <taxon>Glomeraceae</taxon>
        <taxon>Rhizophagus</taxon>
    </lineage>
</organism>
<keyword evidence="2 3" id="KW-0067">ATP-binding</keyword>
<dbReference type="FunFam" id="3.30.30.30:FF:000001">
    <property type="entry name" value="heat shock 70 kDa protein-like"/>
    <property type="match status" value="1"/>
</dbReference>
<dbReference type="VEuPathDB" id="FungiDB:FUN_004713"/>
<dbReference type="InterPro" id="IPR012341">
    <property type="entry name" value="6hp_glycosidase-like_sf"/>
</dbReference>
<name>A0A2N0PGK5_9GLOM</name>
<dbReference type="Gene3D" id="3.30.420.40">
    <property type="match status" value="2"/>
</dbReference>
<dbReference type="Proteomes" id="UP000232722">
    <property type="component" value="Unassembled WGS sequence"/>
</dbReference>
<evidence type="ECO:0000256" key="2">
    <source>
        <dbReference type="ARBA" id="ARBA00022840"/>
    </source>
</evidence>
<dbReference type="InterPro" id="IPR013126">
    <property type="entry name" value="Hsp_70_fam"/>
</dbReference>
<dbReference type="InterPro" id="IPR029047">
    <property type="entry name" value="HSP70_peptide-bd_sf"/>
</dbReference>
<dbReference type="PANTHER" id="PTHR19375">
    <property type="entry name" value="HEAT SHOCK PROTEIN 70KDA"/>
    <property type="match status" value="1"/>
</dbReference>
<evidence type="ECO:0000256" key="3">
    <source>
        <dbReference type="RuleBase" id="RU003322"/>
    </source>
</evidence>
<dbReference type="Pfam" id="PF00012">
    <property type="entry name" value="HSP70"/>
    <property type="match status" value="1"/>
</dbReference>
<accession>A0A2N0PGK5</accession>
<dbReference type="VEuPathDB" id="FungiDB:FUN_009190"/>
<dbReference type="PRINTS" id="PR00301">
    <property type="entry name" value="HEATSHOCK70"/>
</dbReference>
<dbReference type="Gene3D" id="1.50.10.10">
    <property type="match status" value="1"/>
</dbReference>
<dbReference type="Gene3D" id="2.60.34.10">
    <property type="entry name" value="Substrate Binding Domain Of DNAk, Chain A, domain 1"/>
    <property type="match status" value="1"/>
</dbReference>
<dbReference type="GO" id="GO:0005975">
    <property type="term" value="P:carbohydrate metabolic process"/>
    <property type="evidence" value="ECO:0007669"/>
    <property type="project" value="InterPro"/>
</dbReference>
<dbReference type="SUPFAM" id="SSF100934">
    <property type="entry name" value="Heat shock protein 70kD (HSP70), C-terminal subdomain"/>
    <property type="match status" value="1"/>
</dbReference>
<sequence length="655" mass="75050">MATVGIDLGNTYSCVGIWKNDRVEIISNDYGNRTTPSYVAFTDKEILIGDAAKNQVSINPHNTVFDIIRLIGHDINDFDLHMMHWPFNVVKKNKKLYIRVKYKGEDKDFEPKEILSMILKKMKEIAEAFLNTQVKNAVITTPAFSNYSHYKALYDAGLIAGLKILRIINSPSAAAIAYGLDKRFTRERNILVFDLGDGSCDVSLLTIEEGILEVKAVAGNNHLGGKDFDNRIVNHFVQEFKNRFNKDLTSNVRAICRLREQCERAKRTLSASTKAFIGIDSLFENIDFDTTLTRAKFEELNQKLFQFIMEPIEKVLQDGKIYKCQVHEIILVGGSTRIPKIQKMISEFFNGKELNKSINSDEAVAYGATIQAAILSNYNSEKIQNLMLLDVAAFSLGIEICGTMIPFIDSNTTIPTKKSEIISTSHFNQNYIIISIYEGENNLTRNNRLIGKFKLTKISSDVPQIEVTFDIDSNRILKVTAVDLITGGSNMTTINNIYNRPKSKVIKRMGAEAKKYHTERNQVAQRMQARNEFESYVYSLRNSYQSILKEAIQESIAWLENNQEAEKYEYEHKRKLLEKFINDSYANAYYASPKSRLPHPKNPWSNTSFKCYMGKKWELDPLVSFLKLSHNYWNIMEKQQLGTMQEFRNEAYKFS</sequence>
<comment type="caution">
    <text evidence="4">The sequence shown here is derived from an EMBL/GenBank/DDBJ whole genome shotgun (WGS) entry which is preliminary data.</text>
</comment>
<keyword evidence="4" id="KW-0346">Stress response</keyword>
<proteinExistence type="inferred from homology"/>
<dbReference type="FunFam" id="3.90.640.10:FF:000002">
    <property type="entry name" value="Heat shock 70 kDa"/>
    <property type="match status" value="1"/>
</dbReference>
<protein>
    <submittedName>
        <fullName evidence="4">Heat shock protein HSS1</fullName>
    </submittedName>
</protein>
<dbReference type="SUPFAM" id="SSF53067">
    <property type="entry name" value="Actin-like ATPase domain"/>
    <property type="match status" value="2"/>
</dbReference>
<reference evidence="4 5" key="1">
    <citation type="submission" date="2016-04" db="EMBL/GenBank/DDBJ databases">
        <title>Genome analyses suggest a sexual origin of heterokaryosis in a supposedly ancient asexual fungus.</title>
        <authorList>
            <person name="Ropars J."/>
            <person name="Sedzielewska K."/>
            <person name="Noel J."/>
            <person name="Charron P."/>
            <person name="Farinelli L."/>
            <person name="Marton T."/>
            <person name="Kruger M."/>
            <person name="Pelin A."/>
            <person name="Brachmann A."/>
            <person name="Corradi N."/>
        </authorList>
    </citation>
    <scope>NUCLEOTIDE SEQUENCE [LARGE SCALE GENOMIC DNA]</scope>
    <source>
        <strain evidence="4 5">A5</strain>
    </source>
</reference>
<dbReference type="SUPFAM" id="SSF100920">
    <property type="entry name" value="Heat shock protein 70kD (HSP70), peptide-binding domain"/>
    <property type="match status" value="1"/>
</dbReference>
<evidence type="ECO:0000256" key="1">
    <source>
        <dbReference type="ARBA" id="ARBA00022741"/>
    </source>
</evidence>